<dbReference type="SUPFAM" id="SSF52172">
    <property type="entry name" value="CheY-like"/>
    <property type="match status" value="1"/>
</dbReference>
<reference evidence="6 7" key="1">
    <citation type="submission" date="2013-07" db="EMBL/GenBank/DDBJ databases">
        <title>Completed genome of Sphingomonas sanxanigenens NX02.</title>
        <authorList>
            <person name="Ma T."/>
            <person name="Huang H."/>
            <person name="Wu M."/>
            <person name="Li X."/>
            <person name="Li G."/>
        </authorList>
    </citation>
    <scope>NUCLEOTIDE SEQUENCE [LARGE SCALE GENOMIC DNA]</scope>
    <source>
        <strain evidence="6 7">NX02</strain>
    </source>
</reference>
<dbReference type="InterPro" id="IPR000160">
    <property type="entry name" value="GGDEF_dom"/>
</dbReference>
<dbReference type="GO" id="GO:0000160">
    <property type="term" value="P:phosphorelay signal transduction system"/>
    <property type="evidence" value="ECO:0007669"/>
    <property type="project" value="InterPro"/>
</dbReference>
<dbReference type="STRING" id="1123269.NX02_24565"/>
<keyword evidence="1" id="KW-0597">Phosphoprotein</keyword>
<dbReference type="Gene3D" id="3.40.50.2300">
    <property type="match status" value="1"/>
</dbReference>
<dbReference type="Pfam" id="PF00990">
    <property type="entry name" value="GGDEF"/>
    <property type="match status" value="1"/>
</dbReference>
<dbReference type="InterPro" id="IPR043128">
    <property type="entry name" value="Rev_trsase/Diguanyl_cyclase"/>
</dbReference>
<dbReference type="NCBIfam" id="TIGR00254">
    <property type="entry name" value="GGDEF"/>
    <property type="match status" value="1"/>
</dbReference>
<dbReference type="SMART" id="SM00267">
    <property type="entry name" value="GGDEF"/>
    <property type="match status" value="1"/>
</dbReference>
<protein>
    <recommendedName>
        <fullName evidence="8">Diguanylate cyclase</fullName>
    </recommendedName>
</protein>
<organism evidence="6 7">
    <name type="scientific">Sphingomonas sanxanigenens DSM 19645 = NX02</name>
    <dbReference type="NCBI Taxonomy" id="1123269"/>
    <lineage>
        <taxon>Bacteria</taxon>
        <taxon>Pseudomonadati</taxon>
        <taxon>Pseudomonadota</taxon>
        <taxon>Alphaproteobacteria</taxon>
        <taxon>Sphingomonadales</taxon>
        <taxon>Sphingomonadaceae</taxon>
        <taxon>Sphingomonas</taxon>
    </lineage>
</organism>
<dbReference type="Gene3D" id="3.30.70.270">
    <property type="match status" value="1"/>
</dbReference>
<dbReference type="InterPro" id="IPR029787">
    <property type="entry name" value="Nucleotide_cyclase"/>
</dbReference>
<evidence type="ECO:0000256" key="1">
    <source>
        <dbReference type="PROSITE-ProRule" id="PRU00169"/>
    </source>
</evidence>
<dbReference type="KEGG" id="ssan:NX02_24565"/>
<evidence type="ECO:0008006" key="8">
    <source>
        <dbReference type="Google" id="ProtNLM"/>
    </source>
</evidence>
<dbReference type="InterPro" id="IPR011006">
    <property type="entry name" value="CheY-like_superfamily"/>
</dbReference>
<dbReference type="PROSITE" id="PS50110">
    <property type="entry name" value="RESPONSE_REGULATORY"/>
    <property type="match status" value="1"/>
</dbReference>
<dbReference type="InterPro" id="IPR001789">
    <property type="entry name" value="Sig_transdc_resp-reg_receiver"/>
</dbReference>
<feature type="modified residue" description="4-aspartylphosphate" evidence="1">
    <location>
        <position position="58"/>
    </location>
</feature>
<proteinExistence type="predicted"/>
<dbReference type="SMART" id="SM00448">
    <property type="entry name" value="REC"/>
    <property type="match status" value="1"/>
</dbReference>
<dbReference type="RefSeq" id="WP_025294629.1">
    <property type="nucleotide sequence ID" value="NZ_CP006644.1"/>
</dbReference>
<accession>W0ALJ5</accession>
<dbReference type="PROSITE" id="PS50887">
    <property type="entry name" value="GGDEF"/>
    <property type="match status" value="1"/>
</dbReference>
<gene>
    <name evidence="6" type="ORF">NX02_24565</name>
</gene>
<dbReference type="FunFam" id="3.30.70.270:FF:000001">
    <property type="entry name" value="Diguanylate cyclase domain protein"/>
    <property type="match status" value="1"/>
</dbReference>
<feature type="coiled-coil region" evidence="2">
    <location>
        <begin position="132"/>
        <end position="160"/>
    </location>
</feature>
<name>W0ALJ5_9SPHN</name>
<evidence type="ECO:0000259" key="4">
    <source>
        <dbReference type="PROSITE" id="PS50110"/>
    </source>
</evidence>
<dbReference type="EMBL" id="CP006644">
    <property type="protein sequence ID" value="AHE56520.1"/>
    <property type="molecule type" value="Genomic_DNA"/>
</dbReference>
<keyword evidence="2" id="KW-0175">Coiled coil</keyword>
<dbReference type="PATRIC" id="fig|1123269.5.peg.4812"/>
<dbReference type="SUPFAM" id="SSF55073">
    <property type="entry name" value="Nucleotide cyclase"/>
    <property type="match status" value="1"/>
</dbReference>
<evidence type="ECO:0000256" key="3">
    <source>
        <dbReference type="SAM" id="MobiDB-lite"/>
    </source>
</evidence>
<evidence type="ECO:0000313" key="7">
    <source>
        <dbReference type="Proteomes" id="UP000018851"/>
    </source>
</evidence>
<feature type="region of interest" description="Disordered" evidence="3">
    <location>
        <begin position="323"/>
        <end position="342"/>
    </location>
</feature>
<dbReference type="AlphaFoldDB" id="W0ALJ5"/>
<dbReference type="PANTHER" id="PTHR46663:SF2">
    <property type="entry name" value="GGDEF DOMAIN-CONTAINING PROTEIN"/>
    <property type="match status" value="1"/>
</dbReference>
<dbReference type="OrthoDB" id="9812260at2"/>
<dbReference type="CDD" id="cd01949">
    <property type="entry name" value="GGDEF"/>
    <property type="match status" value="1"/>
</dbReference>
<evidence type="ECO:0000313" key="6">
    <source>
        <dbReference type="EMBL" id="AHE56520.1"/>
    </source>
</evidence>
<sequence length="342" mass="37636">MTLPQDRPKILMVDDQPANLHALRKLLAHSGADLIEAHNGEEALLACLEHEFALILLDVHMPGIDGYEVATSILDGDEQHNTPIIFLTAAYDTDLHRMRGYQAGAVDYIAKPIDDYILTAKVRIFLDLWIARRREQELAKQLAERNVQLHREIAERERAEAAARHQAIHDPLTGLPNRLFFVDKFEKALAVGSTRNVLIAVFYIDIDGFKPVNDTHGHAAGDELLRQIADRLRTKVRKADAIARLGGDEFAMIVEGLAGVEPIARIGTAVCEAMGELFVLPDGAPVKIGASVGVAVYPMHGASRDLLLRAADDAMYRAKRAGRNRVEFASPPPAAPPQQPPE</sequence>
<dbReference type="Proteomes" id="UP000018851">
    <property type="component" value="Chromosome"/>
</dbReference>
<dbReference type="PANTHER" id="PTHR46663">
    <property type="entry name" value="DIGUANYLATE CYCLASE DGCT-RELATED"/>
    <property type="match status" value="1"/>
</dbReference>
<dbReference type="GO" id="GO:0003824">
    <property type="term" value="F:catalytic activity"/>
    <property type="evidence" value="ECO:0007669"/>
    <property type="project" value="UniProtKB-ARBA"/>
</dbReference>
<dbReference type="Pfam" id="PF00072">
    <property type="entry name" value="Response_reg"/>
    <property type="match status" value="1"/>
</dbReference>
<evidence type="ECO:0000259" key="5">
    <source>
        <dbReference type="PROSITE" id="PS50887"/>
    </source>
</evidence>
<feature type="domain" description="GGDEF" evidence="5">
    <location>
        <begin position="197"/>
        <end position="331"/>
    </location>
</feature>
<evidence type="ECO:0000256" key="2">
    <source>
        <dbReference type="SAM" id="Coils"/>
    </source>
</evidence>
<feature type="domain" description="Response regulatory" evidence="4">
    <location>
        <begin position="9"/>
        <end position="126"/>
    </location>
</feature>
<dbReference type="InterPro" id="IPR052163">
    <property type="entry name" value="DGC-Regulatory_Protein"/>
</dbReference>
<feature type="compositionally biased region" description="Pro residues" evidence="3">
    <location>
        <begin position="330"/>
        <end position="342"/>
    </location>
</feature>
<keyword evidence="7" id="KW-1185">Reference proteome</keyword>
<dbReference type="HOGENOM" id="CLU_000445_11_28_5"/>
<dbReference type="eggNOG" id="COG3706">
    <property type="taxonomic scope" value="Bacteria"/>
</dbReference>